<name>A0ABN2NIS8_9MICO</name>
<reference evidence="1 2" key="1">
    <citation type="journal article" date="2019" name="Int. J. Syst. Evol. Microbiol.">
        <title>The Global Catalogue of Microorganisms (GCM) 10K type strain sequencing project: providing services to taxonomists for standard genome sequencing and annotation.</title>
        <authorList>
            <consortium name="The Broad Institute Genomics Platform"/>
            <consortium name="The Broad Institute Genome Sequencing Center for Infectious Disease"/>
            <person name="Wu L."/>
            <person name="Ma J."/>
        </authorList>
    </citation>
    <scope>NUCLEOTIDE SEQUENCE [LARGE SCALE GENOMIC DNA]</scope>
    <source>
        <strain evidence="1 2">JCM 14326</strain>
    </source>
</reference>
<evidence type="ECO:0008006" key="3">
    <source>
        <dbReference type="Google" id="ProtNLM"/>
    </source>
</evidence>
<accession>A0ABN2NIS8</accession>
<sequence length="245" mass="26539">MSSYFARYAAGEHDDVWKDLRALGRAALEGPVREDAEAVAAEMGSRALFNVETLVARLGAAGYVFRENDDDLTPRAAHIPPSAQADAWVEWLESSFGPLPLTVRAWIQSVGDVWLVGDHPLWPSSELGDPLVVEFEGSGHGGMRDYYASEYESWLEAEDDPDRAPFELSYAPDALHKANISGDAPYGIELPAVGVDGRVGPATWFVDDLNAAFAAGGFPGTLYSEGYQDPPAGLLDDLARDLLRL</sequence>
<dbReference type="Proteomes" id="UP001501094">
    <property type="component" value="Unassembled WGS sequence"/>
</dbReference>
<evidence type="ECO:0000313" key="1">
    <source>
        <dbReference type="EMBL" id="GAA1871076.1"/>
    </source>
</evidence>
<dbReference type="EMBL" id="BAAANL010000007">
    <property type="protein sequence ID" value="GAA1871076.1"/>
    <property type="molecule type" value="Genomic_DNA"/>
</dbReference>
<dbReference type="RefSeq" id="WP_344104976.1">
    <property type="nucleotide sequence ID" value="NZ_BAAANL010000007.1"/>
</dbReference>
<organism evidence="1 2">
    <name type="scientific">Myceligenerans crystallogenes</name>
    <dbReference type="NCBI Taxonomy" id="316335"/>
    <lineage>
        <taxon>Bacteria</taxon>
        <taxon>Bacillati</taxon>
        <taxon>Actinomycetota</taxon>
        <taxon>Actinomycetes</taxon>
        <taxon>Micrococcales</taxon>
        <taxon>Promicromonosporaceae</taxon>
        <taxon>Myceligenerans</taxon>
    </lineage>
</organism>
<gene>
    <name evidence="1" type="ORF">GCM10009751_32790</name>
</gene>
<comment type="caution">
    <text evidence="1">The sequence shown here is derived from an EMBL/GenBank/DDBJ whole genome shotgun (WGS) entry which is preliminary data.</text>
</comment>
<proteinExistence type="predicted"/>
<keyword evidence="2" id="KW-1185">Reference proteome</keyword>
<protein>
    <recommendedName>
        <fullName evidence="3">Knr4/Smi1-like domain-containing protein</fullName>
    </recommendedName>
</protein>
<evidence type="ECO:0000313" key="2">
    <source>
        <dbReference type="Proteomes" id="UP001501094"/>
    </source>
</evidence>